<evidence type="ECO:0000256" key="11">
    <source>
        <dbReference type="ARBA" id="ARBA00032345"/>
    </source>
</evidence>
<organism evidence="15 16">
    <name type="scientific">Effrenium voratum</name>
    <dbReference type="NCBI Taxonomy" id="2562239"/>
    <lineage>
        <taxon>Eukaryota</taxon>
        <taxon>Sar</taxon>
        <taxon>Alveolata</taxon>
        <taxon>Dinophyceae</taxon>
        <taxon>Suessiales</taxon>
        <taxon>Symbiodiniaceae</taxon>
        <taxon>Effrenium</taxon>
    </lineage>
</organism>
<dbReference type="SUPFAM" id="SSF52540">
    <property type="entry name" value="P-loop containing nucleoside triphosphate hydrolases"/>
    <property type="match status" value="2"/>
</dbReference>
<feature type="transmembrane region" description="Helical" evidence="12">
    <location>
        <begin position="118"/>
        <end position="136"/>
    </location>
</feature>
<evidence type="ECO:0000256" key="13">
    <source>
        <dbReference type="SAM" id="SignalP"/>
    </source>
</evidence>
<feature type="transmembrane region" description="Helical" evidence="12">
    <location>
        <begin position="157"/>
        <end position="176"/>
    </location>
</feature>
<dbReference type="Pfam" id="PF07298">
    <property type="entry name" value="NnrU"/>
    <property type="match status" value="1"/>
</dbReference>
<dbReference type="GO" id="GO:0005525">
    <property type="term" value="F:GTP binding"/>
    <property type="evidence" value="ECO:0007669"/>
    <property type="project" value="UniProtKB-KW"/>
</dbReference>
<dbReference type="CDD" id="cd01895">
    <property type="entry name" value="EngA2"/>
    <property type="match status" value="1"/>
</dbReference>
<dbReference type="GO" id="GO:0042254">
    <property type="term" value="P:ribosome biogenesis"/>
    <property type="evidence" value="ECO:0007669"/>
    <property type="project" value="UniProtKB-KW"/>
</dbReference>
<keyword evidence="7" id="KW-0547">Nucleotide-binding</keyword>
<dbReference type="Proteomes" id="UP001178507">
    <property type="component" value="Unassembled WGS sequence"/>
</dbReference>
<feature type="transmembrane region" description="Helical" evidence="12">
    <location>
        <begin position="35"/>
        <end position="57"/>
    </location>
</feature>
<dbReference type="GO" id="GO:0016020">
    <property type="term" value="C:membrane"/>
    <property type="evidence" value="ECO:0007669"/>
    <property type="project" value="UniProtKB-SubCell"/>
</dbReference>
<comment type="subcellular location">
    <subcellularLocation>
        <location evidence="1">Membrane</location>
        <topology evidence="1">Multi-pass membrane protein</topology>
    </subcellularLocation>
</comment>
<dbReference type="AlphaFoldDB" id="A0AA36IQ19"/>
<evidence type="ECO:0000256" key="3">
    <source>
        <dbReference type="ARBA" id="ARBA00020953"/>
    </source>
</evidence>
<keyword evidence="10 12" id="KW-0472">Membrane</keyword>
<dbReference type="EMBL" id="CAUJNA010002223">
    <property type="protein sequence ID" value="CAJ1391590.1"/>
    <property type="molecule type" value="Genomic_DNA"/>
</dbReference>
<dbReference type="Gene3D" id="3.30.300.20">
    <property type="match status" value="1"/>
</dbReference>
<proteinExistence type="inferred from homology"/>
<evidence type="ECO:0000256" key="2">
    <source>
        <dbReference type="ARBA" id="ARBA00008279"/>
    </source>
</evidence>
<feature type="domain" description="EngA-type G" evidence="14">
    <location>
        <begin position="573"/>
        <end position="748"/>
    </location>
</feature>
<evidence type="ECO:0000256" key="10">
    <source>
        <dbReference type="ARBA" id="ARBA00023136"/>
    </source>
</evidence>
<dbReference type="PANTHER" id="PTHR43834">
    <property type="entry name" value="GTPASE DER"/>
    <property type="match status" value="1"/>
</dbReference>
<protein>
    <recommendedName>
        <fullName evidence="3">GTPase Der</fullName>
    </recommendedName>
    <alternativeName>
        <fullName evidence="11">GTP-binding protein EngA</fullName>
    </alternativeName>
</protein>
<keyword evidence="9" id="KW-0342">GTP-binding</keyword>
<feature type="signal peptide" evidence="13">
    <location>
        <begin position="1"/>
        <end position="19"/>
    </location>
</feature>
<evidence type="ECO:0000259" key="14">
    <source>
        <dbReference type="PROSITE" id="PS51712"/>
    </source>
</evidence>
<dbReference type="Gene3D" id="3.40.50.300">
    <property type="entry name" value="P-loop containing nucleotide triphosphate hydrolases"/>
    <property type="match status" value="2"/>
</dbReference>
<evidence type="ECO:0000256" key="9">
    <source>
        <dbReference type="ARBA" id="ARBA00023134"/>
    </source>
</evidence>
<comment type="similarity">
    <text evidence="2">Belongs to the TRAFAC class TrmE-Era-EngA-EngB-Septin-like GTPase superfamily. EngA (Der) GTPase family.</text>
</comment>
<reference evidence="15" key="1">
    <citation type="submission" date="2023-08" db="EMBL/GenBank/DDBJ databases">
        <authorList>
            <person name="Chen Y."/>
            <person name="Shah S."/>
            <person name="Dougan E. K."/>
            <person name="Thang M."/>
            <person name="Chan C."/>
        </authorList>
    </citation>
    <scope>NUCLEOTIDE SEQUENCE</scope>
</reference>
<dbReference type="PANTHER" id="PTHR43834:SF6">
    <property type="entry name" value="GTPASE DER"/>
    <property type="match status" value="1"/>
</dbReference>
<dbReference type="HAMAP" id="MF_00195">
    <property type="entry name" value="GTPase_Der"/>
    <property type="match status" value="1"/>
</dbReference>
<evidence type="ECO:0000256" key="5">
    <source>
        <dbReference type="ARBA" id="ARBA00022692"/>
    </source>
</evidence>
<keyword evidence="8 12" id="KW-1133">Transmembrane helix</keyword>
<dbReference type="NCBIfam" id="TIGR00231">
    <property type="entry name" value="small_GTP"/>
    <property type="match status" value="2"/>
</dbReference>
<gene>
    <name evidence="15" type="ORF">EVOR1521_LOCUS16854</name>
</gene>
<dbReference type="InterPro" id="IPR015946">
    <property type="entry name" value="KH_dom-like_a/b"/>
</dbReference>
<dbReference type="InterPro" id="IPR016484">
    <property type="entry name" value="GTPase_Der"/>
</dbReference>
<evidence type="ECO:0000256" key="8">
    <source>
        <dbReference type="ARBA" id="ARBA00022989"/>
    </source>
</evidence>
<dbReference type="Pfam" id="PF01926">
    <property type="entry name" value="MMR_HSR1"/>
    <property type="match status" value="2"/>
</dbReference>
<dbReference type="InterPro" id="IPR031166">
    <property type="entry name" value="G_ENGA"/>
</dbReference>
<keyword evidence="6" id="KW-0677">Repeat</keyword>
<feature type="chain" id="PRO_5041414393" description="GTPase Der" evidence="13">
    <location>
        <begin position="20"/>
        <end position="844"/>
    </location>
</feature>
<comment type="caution">
    <text evidence="15">The sequence shown here is derived from an EMBL/GenBank/DDBJ whole genome shotgun (WGS) entry which is preliminary data.</text>
</comment>
<evidence type="ECO:0000256" key="7">
    <source>
        <dbReference type="ARBA" id="ARBA00022741"/>
    </source>
</evidence>
<evidence type="ECO:0000256" key="6">
    <source>
        <dbReference type="ARBA" id="ARBA00022737"/>
    </source>
</evidence>
<dbReference type="PRINTS" id="PR00326">
    <property type="entry name" value="GTP1OBG"/>
</dbReference>
<evidence type="ECO:0000313" key="15">
    <source>
        <dbReference type="EMBL" id="CAJ1391590.1"/>
    </source>
</evidence>
<keyword evidence="13" id="KW-0732">Signal</keyword>
<keyword evidence="16" id="KW-1185">Reference proteome</keyword>
<evidence type="ECO:0000313" key="16">
    <source>
        <dbReference type="Proteomes" id="UP001178507"/>
    </source>
</evidence>
<dbReference type="InterPro" id="IPR032859">
    <property type="entry name" value="KH_dom-like"/>
</dbReference>
<evidence type="ECO:0000256" key="12">
    <source>
        <dbReference type="SAM" id="Phobius"/>
    </source>
</evidence>
<accession>A0AA36IQ19</accession>
<dbReference type="FunFam" id="3.40.50.300:FF:000057">
    <property type="entry name" value="GTPase Der"/>
    <property type="match status" value="1"/>
</dbReference>
<keyword evidence="5 12" id="KW-0812">Transmembrane</keyword>
<dbReference type="InterPro" id="IPR006073">
    <property type="entry name" value="GTP-bd"/>
</dbReference>
<dbReference type="InterPro" id="IPR005225">
    <property type="entry name" value="Small_GTP-bd"/>
</dbReference>
<name>A0AA36IQ19_9DINO</name>
<dbReference type="PROSITE" id="PS51712">
    <property type="entry name" value="G_ENGA"/>
    <property type="match status" value="2"/>
</dbReference>
<dbReference type="NCBIfam" id="TIGR03594">
    <property type="entry name" value="GTPase_EngA"/>
    <property type="match status" value="1"/>
</dbReference>
<dbReference type="Pfam" id="PF14714">
    <property type="entry name" value="KH_dom-like"/>
    <property type="match status" value="1"/>
</dbReference>
<dbReference type="FunFam" id="3.30.300.20:FF:000004">
    <property type="entry name" value="GTPase Der"/>
    <property type="match status" value="1"/>
</dbReference>
<sequence>MIWLVAGIIVFLGIHSVRMVAPDFRDGVIAERGEGFWKGVYSAVSLIGFVLLIWGFGEARMVAPVLWVPPTWMAHINLLLMLPALILLVASQLPAGYIKRAVKHPMILGVKVWAFGHLLANGDLASLILFGAFLGWGVWNRISVKRRGDPVYDNPAVLYDGIAAVVGTALYLWLILQGHLWLFGVPPVVEEELRSERLKNFWERFGASASGDRFLEALNLANDGQSDAAMERLRSLEADGFGQYPVLARMRAATVQLEQGETDAAVTAFDAIAADRSVPVALRDMARLRAAYVMVDHGSYTDVASRAEQLTASDNPLRHSAREAMGLAAWNEDRFADAKRLFDEILNDELAPQGVAGRAQMMVELIVASAMSFTIAIVGRPNVGKSTLFNRLVGRKLALVHDEPGVTRDRRRHEARLVDLRFDVIDTAGLEEGDASTLPGRMRAQTEIAVGEADLALFLVDAKNGLTAADRTFADILRRSGKPVVLVANKAEARGAEAGLYDAYALGLGEAVPVSAEHGQGLGDLRDAIVEAIGEERALAHEREGGADEAETDIAVEDVPEGEEPAYDDTKPLRIAIVGRPNAGKSTLINRLVGQERLLTGPEAGITRDSISVDWQWRGRKVRLFDTAGMRRKARVQEKLEKLSVGDALRAIRFAEVVVVVFDSMIPFEKQDLQIVDLIAREGRAPVIAFNKWDLVEDRQERLADLHERTARLLPQIRGVRAVPVSGETGYGLDRLMDEIVATHKVWNRRVATARLNKWLDAVAQHHPPPAVSGRRIKLKYITQAKTRPPGFVLSCSRPDALPASYLRYLTNALREDFDLPGVPVRLMLRSPDNPFAGKAKRRR</sequence>
<feature type="transmembrane region" description="Helical" evidence="12">
    <location>
        <begin position="78"/>
        <end position="98"/>
    </location>
</feature>
<dbReference type="InterPro" id="IPR027417">
    <property type="entry name" value="P-loop_NTPase"/>
</dbReference>
<evidence type="ECO:0000256" key="4">
    <source>
        <dbReference type="ARBA" id="ARBA00022517"/>
    </source>
</evidence>
<feature type="domain" description="EngA-type G" evidence="14">
    <location>
        <begin position="373"/>
        <end position="537"/>
    </location>
</feature>
<evidence type="ECO:0000256" key="1">
    <source>
        <dbReference type="ARBA" id="ARBA00004141"/>
    </source>
</evidence>
<dbReference type="CDD" id="cd01894">
    <property type="entry name" value="EngA1"/>
    <property type="match status" value="1"/>
</dbReference>
<dbReference type="InterPro" id="IPR009915">
    <property type="entry name" value="NnrU_dom"/>
</dbReference>
<keyword evidence="4" id="KW-0690">Ribosome biogenesis</keyword>